<organism evidence="9 10">
    <name type="scientific">Polypedilum vanderplanki</name>
    <name type="common">Sleeping chironomid midge</name>
    <dbReference type="NCBI Taxonomy" id="319348"/>
    <lineage>
        <taxon>Eukaryota</taxon>
        <taxon>Metazoa</taxon>
        <taxon>Ecdysozoa</taxon>
        <taxon>Arthropoda</taxon>
        <taxon>Hexapoda</taxon>
        <taxon>Insecta</taxon>
        <taxon>Pterygota</taxon>
        <taxon>Neoptera</taxon>
        <taxon>Endopterygota</taxon>
        <taxon>Diptera</taxon>
        <taxon>Nematocera</taxon>
        <taxon>Chironomoidea</taxon>
        <taxon>Chironomidae</taxon>
        <taxon>Chironominae</taxon>
        <taxon>Polypedilum</taxon>
        <taxon>Polypedilum</taxon>
    </lineage>
</organism>
<sequence length="390" mass="45891">MEKNKEKLQISNLLIENYKKFKSANIFIKFNKSTKESETKVIVKFNEIVIKIKDEEHQIETSEFFKINAKFCYNLLVKGSFISFRIITTDDSNNFTTELITKSLLEGPKFAVLKLNIFDNEDTKITCSNCDHPLTIEKSVNFKRILSLPSSSMAMDEWFCHLHSNEQIFVPEQSKCFDEKSKVFEPKINDIFYSNFYFLLNQENLELNRLRLVKNSIHCKRCLQLLGEKLNSANCIKFWSESLKFNGKFFFCDLILPMDLIKKVLCNHLAHHNLSLIAKVIFESTAPNTQKKIYILLQIMDRNLKILKLSENKLKLIEVSAIKVMFLKLTNGDEEDEKTLKYWQSDINSATFEFSFKYFHTFLEYLIKESEQIPDNYRFNNGFQLSYVEV</sequence>
<dbReference type="PANTHER" id="PTHR31531:SF2">
    <property type="entry name" value="E3 UBIQUITIN-PROTEIN LIGASE E3D"/>
    <property type="match status" value="1"/>
</dbReference>
<dbReference type="GO" id="GO:0031624">
    <property type="term" value="F:ubiquitin conjugating enzyme binding"/>
    <property type="evidence" value="ECO:0007669"/>
    <property type="project" value="TreeGrafter"/>
</dbReference>
<dbReference type="GO" id="GO:0006513">
    <property type="term" value="P:protein monoubiquitination"/>
    <property type="evidence" value="ECO:0007669"/>
    <property type="project" value="TreeGrafter"/>
</dbReference>
<reference evidence="9" key="1">
    <citation type="submission" date="2021-03" db="EMBL/GenBank/DDBJ databases">
        <title>Chromosome level genome of the anhydrobiotic midge Polypedilum vanderplanki.</title>
        <authorList>
            <person name="Yoshida Y."/>
            <person name="Kikawada T."/>
            <person name="Gusev O."/>
        </authorList>
    </citation>
    <scope>NUCLEOTIDE SEQUENCE</scope>
    <source>
        <strain evidence="9">NIAS01</strain>
        <tissue evidence="9">Whole body or cell culture</tissue>
    </source>
</reference>
<keyword evidence="10" id="KW-1185">Reference proteome</keyword>
<evidence type="ECO:0000313" key="9">
    <source>
        <dbReference type="EMBL" id="KAG5668650.1"/>
    </source>
</evidence>
<dbReference type="OrthoDB" id="10264956at2759"/>
<accession>A0A9J6BG05</accession>
<dbReference type="Pfam" id="PF09814">
    <property type="entry name" value="HECT_2"/>
    <property type="match status" value="1"/>
</dbReference>
<dbReference type="GO" id="GO:0000209">
    <property type="term" value="P:protein polyubiquitination"/>
    <property type="evidence" value="ECO:0007669"/>
    <property type="project" value="TreeGrafter"/>
</dbReference>
<comment type="catalytic activity">
    <reaction evidence="1">
        <text>S-ubiquitinyl-[E2 ubiquitin-conjugating enzyme]-L-cysteine + [acceptor protein]-L-lysine = [E2 ubiquitin-conjugating enzyme]-L-cysteine + N(6)-ubiquitinyl-[acceptor protein]-L-lysine.</text>
        <dbReference type="EC" id="2.3.2.26"/>
    </reaction>
</comment>
<dbReference type="GO" id="GO:0043161">
    <property type="term" value="P:proteasome-mediated ubiquitin-dependent protein catabolic process"/>
    <property type="evidence" value="ECO:0007669"/>
    <property type="project" value="TreeGrafter"/>
</dbReference>
<dbReference type="GO" id="GO:0005829">
    <property type="term" value="C:cytosol"/>
    <property type="evidence" value="ECO:0007669"/>
    <property type="project" value="TreeGrafter"/>
</dbReference>
<evidence type="ECO:0000256" key="8">
    <source>
        <dbReference type="ARBA" id="ARBA00064185"/>
    </source>
</evidence>
<dbReference type="EMBL" id="JADBJN010000004">
    <property type="protein sequence ID" value="KAG5668650.1"/>
    <property type="molecule type" value="Genomic_DNA"/>
</dbReference>
<protein>
    <recommendedName>
        <fullName evidence="3">E3 ubiquitin-protein ligase E3D</fullName>
        <ecNumber evidence="2">2.3.2.26</ecNumber>
    </recommendedName>
    <alternativeName>
        <fullName evidence="6">HECT-type E3 ubiquitin transferase E3D</fullName>
    </alternativeName>
    <alternativeName>
        <fullName evidence="5">UbcH10-binding protein with a HECT-like domain</fullName>
    </alternativeName>
    <alternativeName>
        <fullName evidence="4">Ubiquitin-conjugating enzyme E2C-binding protein</fullName>
    </alternativeName>
</protein>
<evidence type="ECO:0000256" key="7">
    <source>
        <dbReference type="ARBA" id="ARBA00053831"/>
    </source>
</evidence>
<dbReference type="Proteomes" id="UP001107558">
    <property type="component" value="Chromosome 4"/>
</dbReference>
<evidence type="ECO:0000256" key="1">
    <source>
        <dbReference type="ARBA" id="ARBA00000885"/>
    </source>
</evidence>
<comment type="subunit">
    <text evidence="8">Interacts with UBE2C/UbcH10 (E2 ubiquitin-conjugating enzyme). In vitro, interacts with cyclin-B.</text>
</comment>
<dbReference type="PANTHER" id="PTHR31531">
    <property type="entry name" value="E3 UBIQUITIN-PROTEIN LIGASE E3D FAMILY MEMBER"/>
    <property type="match status" value="1"/>
</dbReference>
<dbReference type="AlphaFoldDB" id="A0A9J6BG05"/>
<comment type="function">
    <text evidence="7">E3 ubiquitin-protein ligase which accepts ubiquitin from specific E2 ubiquitin-conjugating enzymes, and transfers it to substrates, generally promoting their degradation by the proteasome. Independently of its E3 ubiquitin-protein ligase activity, acts as an inhibitor of CPSF3 endonuclease activity by blocking CPSF3 active site.</text>
</comment>
<evidence type="ECO:0000313" key="10">
    <source>
        <dbReference type="Proteomes" id="UP001107558"/>
    </source>
</evidence>
<gene>
    <name evidence="9" type="ORF">PVAND_016584</name>
</gene>
<evidence type="ECO:0000256" key="5">
    <source>
        <dbReference type="ARBA" id="ARBA00032234"/>
    </source>
</evidence>
<proteinExistence type="predicted"/>
<evidence type="ECO:0000256" key="2">
    <source>
        <dbReference type="ARBA" id="ARBA00012485"/>
    </source>
</evidence>
<dbReference type="GO" id="GO:0051865">
    <property type="term" value="P:protein autoubiquitination"/>
    <property type="evidence" value="ECO:0007669"/>
    <property type="project" value="TreeGrafter"/>
</dbReference>
<dbReference type="GO" id="GO:0005634">
    <property type="term" value="C:nucleus"/>
    <property type="evidence" value="ECO:0007669"/>
    <property type="project" value="TreeGrafter"/>
</dbReference>
<evidence type="ECO:0000256" key="6">
    <source>
        <dbReference type="ARBA" id="ARBA00032298"/>
    </source>
</evidence>
<comment type="caution">
    <text evidence="9">The sequence shown here is derived from an EMBL/GenBank/DDBJ whole genome shotgun (WGS) entry which is preliminary data.</text>
</comment>
<dbReference type="GO" id="GO:0000151">
    <property type="term" value="C:ubiquitin ligase complex"/>
    <property type="evidence" value="ECO:0007669"/>
    <property type="project" value="TreeGrafter"/>
</dbReference>
<evidence type="ECO:0000256" key="4">
    <source>
        <dbReference type="ARBA" id="ARBA00029737"/>
    </source>
</evidence>
<dbReference type="EC" id="2.3.2.26" evidence="2"/>
<dbReference type="InterPro" id="IPR019193">
    <property type="entry name" value="UBQ-conj_enz_E2-bd_prot"/>
</dbReference>
<dbReference type="GO" id="GO:0030332">
    <property type="term" value="F:cyclin binding"/>
    <property type="evidence" value="ECO:0007669"/>
    <property type="project" value="TreeGrafter"/>
</dbReference>
<dbReference type="GO" id="GO:0061630">
    <property type="term" value="F:ubiquitin protein ligase activity"/>
    <property type="evidence" value="ECO:0007669"/>
    <property type="project" value="UniProtKB-EC"/>
</dbReference>
<name>A0A9J6BG05_POLVA</name>
<evidence type="ECO:0000256" key="3">
    <source>
        <dbReference type="ARBA" id="ARBA00013646"/>
    </source>
</evidence>